<dbReference type="InterPro" id="IPR041693">
    <property type="entry name" value="Glyco_trans_4_5"/>
</dbReference>
<dbReference type="SUPFAM" id="SSF53756">
    <property type="entry name" value="UDP-Glycosyltransferase/glycogen phosphorylase"/>
    <property type="match status" value="1"/>
</dbReference>
<proteinExistence type="predicted"/>
<protein>
    <submittedName>
        <fullName evidence="2">Glycosyltransferase</fullName>
    </submittedName>
</protein>
<evidence type="ECO:0000313" key="3">
    <source>
        <dbReference type="Proteomes" id="UP000270342"/>
    </source>
</evidence>
<dbReference type="AlphaFoldDB" id="A0A494Y6X2"/>
<name>A0A494Y6X2_9BURK</name>
<organism evidence="2 3">
    <name type="scientific">Pararobbsia silviterrae</name>
    <dbReference type="NCBI Taxonomy" id="1792498"/>
    <lineage>
        <taxon>Bacteria</taxon>
        <taxon>Pseudomonadati</taxon>
        <taxon>Pseudomonadota</taxon>
        <taxon>Betaproteobacteria</taxon>
        <taxon>Burkholderiales</taxon>
        <taxon>Burkholderiaceae</taxon>
        <taxon>Pararobbsia</taxon>
    </lineage>
</organism>
<keyword evidence="3" id="KW-1185">Reference proteome</keyword>
<feature type="domain" description="Glycosyl transferase family 1" evidence="1">
    <location>
        <begin position="182"/>
        <end position="342"/>
    </location>
</feature>
<reference evidence="2 3" key="1">
    <citation type="submission" date="2018-10" db="EMBL/GenBank/DDBJ databases">
        <title>Robbsia sp. DHC34, isolated from soil.</title>
        <authorList>
            <person name="Gao Z.-H."/>
            <person name="Qiu L.-H."/>
        </authorList>
    </citation>
    <scope>NUCLEOTIDE SEQUENCE [LARGE SCALE GENOMIC DNA]</scope>
    <source>
        <strain evidence="2 3">DHC34</strain>
    </source>
</reference>
<evidence type="ECO:0000313" key="2">
    <source>
        <dbReference type="EMBL" id="RKP58471.1"/>
    </source>
</evidence>
<dbReference type="Pfam" id="PF00534">
    <property type="entry name" value="Glycos_transf_1"/>
    <property type="match status" value="1"/>
</dbReference>
<dbReference type="Proteomes" id="UP000270342">
    <property type="component" value="Unassembled WGS sequence"/>
</dbReference>
<sequence length="389" mass="43478">MRAATKAASAPVRNRCNRTQRRTKRRVNILLINDEFYMTGASAALYDLAMHLKGVGHAVSVMPRVDGDGVMRQRYIDAGIPITTSANGIDLVIANTISLGDNVAKFGAQFPIIWWLHEAEIGRAMILRTPAHADGFRRAAHIVFQTDFQKEVYHSFLYDTRTETSVIPFWSEAVYQKRPTRQKSKTGKRRIVAIGTIEPRKRISDVVMAVEMLHDKNLIECLFIGKDYNLLEPPILEIIRKNPNRYQLLGEQPAASTLEYLASADAFVLASDSESQPLSLFEAFELGIPVCLSSLETYRHVGIMHGIHGLMHPVGNVPMLAANLRTVLGDPIVRSNLAKGAKLLIDTKRKVDWKVSFERVIERVWNQRRAVTPVAAATEPEKARTSATA</sequence>
<dbReference type="PANTHER" id="PTHR12526">
    <property type="entry name" value="GLYCOSYLTRANSFERASE"/>
    <property type="match status" value="1"/>
</dbReference>
<dbReference type="InterPro" id="IPR001296">
    <property type="entry name" value="Glyco_trans_1"/>
</dbReference>
<dbReference type="EMBL" id="RBZU01000001">
    <property type="protein sequence ID" value="RKP58471.1"/>
    <property type="molecule type" value="Genomic_DNA"/>
</dbReference>
<comment type="caution">
    <text evidence="2">The sequence shown here is derived from an EMBL/GenBank/DDBJ whole genome shotgun (WGS) entry which is preliminary data.</text>
</comment>
<dbReference type="GO" id="GO:0016757">
    <property type="term" value="F:glycosyltransferase activity"/>
    <property type="evidence" value="ECO:0007669"/>
    <property type="project" value="InterPro"/>
</dbReference>
<dbReference type="CDD" id="cd03801">
    <property type="entry name" value="GT4_PimA-like"/>
    <property type="match status" value="1"/>
</dbReference>
<keyword evidence="2" id="KW-0808">Transferase</keyword>
<accession>A0A494Y6X2</accession>
<dbReference type="PANTHER" id="PTHR12526:SF630">
    <property type="entry name" value="GLYCOSYLTRANSFERASE"/>
    <property type="match status" value="1"/>
</dbReference>
<dbReference type="Pfam" id="PF16994">
    <property type="entry name" value="Glyco_trans_4_5"/>
    <property type="match status" value="1"/>
</dbReference>
<gene>
    <name evidence="2" type="ORF">D7S86_00450</name>
</gene>
<evidence type="ECO:0000259" key="1">
    <source>
        <dbReference type="Pfam" id="PF00534"/>
    </source>
</evidence>
<dbReference type="Gene3D" id="3.40.50.2000">
    <property type="entry name" value="Glycogen Phosphorylase B"/>
    <property type="match status" value="2"/>
</dbReference>